<evidence type="ECO:0000313" key="2">
    <source>
        <dbReference type="Proteomes" id="UP000244527"/>
    </source>
</evidence>
<dbReference type="OrthoDB" id="231191at2"/>
<reference evidence="1 2" key="1">
    <citation type="submission" date="2017-04" db="EMBL/GenBank/DDBJ databases">
        <title>Compelte genome sequence of WV33.</title>
        <authorList>
            <person name="Lee P.C."/>
        </authorList>
    </citation>
    <scope>NUCLEOTIDE SEQUENCE [LARGE SCALE GENOMIC DNA]</scope>
    <source>
        <strain evidence="1 2">WV33</strain>
    </source>
</reference>
<name>A0A2S1LAK1_9FLAO</name>
<sequence>MLPDSNYYYQLRTMIGDYKMVLDVFDRGRFSYMPHLVLESEFSGHDWLFEKTEGDNYKISAQVLGVNMWLDVIEGGIFEGLLIYAPAVSYSNRSWTIVSKIIDQKHGYALSTSVHGVSKYLDIHQGGDFNNMPFMVDEQKFVGTIWNFEKSQQIVVSQ</sequence>
<accession>A0A2S1LAK1</accession>
<dbReference type="RefSeq" id="WP_108739675.1">
    <property type="nucleotide sequence ID" value="NZ_CP020918.1"/>
</dbReference>
<dbReference type="EMBL" id="CP020918">
    <property type="protein sequence ID" value="AWG20718.1"/>
    <property type="molecule type" value="Genomic_DNA"/>
</dbReference>
<dbReference type="KEGG" id="ffa:FFWV33_03765"/>
<keyword evidence="2" id="KW-1185">Reference proteome</keyword>
<gene>
    <name evidence="1" type="ORF">FFWV33_03765</name>
</gene>
<organism evidence="1 2">
    <name type="scientific">Flavobacterium faecale</name>
    <dbReference type="NCBI Taxonomy" id="1355330"/>
    <lineage>
        <taxon>Bacteria</taxon>
        <taxon>Pseudomonadati</taxon>
        <taxon>Bacteroidota</taxon>
        <taxon>Flavobacteriia</taxon>
        <taxon>Flavobacteriales</taxon>
        <taxon>Flavobacteriaceae</taxon>
        <taxon>Flavobacterium</taxon>
    </lineage>
</organism>
<protein>
    <submittedName>
        <fullName evidence="1">Uncharacterized protein</fullName>
    </submittedName>
</protein>
<evidence type="ECO:0000313" key="1">
    <source>
        <dbReference type="EMBL" id="AWG20718.1"/>
    </source>
</evidence>
<dbReference type="AlphaFoldDB" id="A0A2S1LAK1"/>
<proteinExistence type="predicted"/>
<dbReference type="Proteomes" id="UP000244527">
    <property type="component" value="Chromosome"/>
</dbReference>